<dbReference type="SUPFAM" id="SSF56801">
    <property type="entry name" value="Acetyl-CoA synthetase-like"/>
    <property type="match status" value="1"/>
</dbReference>
<dbReference type="Gene3D" id="3.40.50.720">
    <property type="entry name" value="NAD(P)-binding Rossmann-like Domain"/>
    <property type="match status" value="1"/>
</dbReference>
<dbReference type="HOGENOM" id="CLU_002220_1_0_1"/>
<dbReference type="PANTHER" id="PTHR43439:SF2">
    <property type="entry name" value="ENZYME, PUTATIVE (JCVI)-RELATED"/>
    <property type="match status" value="1"/>
</dbReference>
<dbReference type="STRING" id="745531.A0A0C3SDW7"/>
<evidence type="ECO:0000256" key="1">
    <source>
        <dbReference type="ARBA" id="ARBA00022450"/>
    </source>
</evidence>
<organism evidence="5 6">
    <name type="scientific">Phlebiopsis gigantea (strain 11061_1 CR5-6)</name>
    <name type="common">White-rot fungus</name>
    <name type="synonym">Peniophora gigantea</name>
    <dbReference type="NCBI Taxonomy" id="745531"/>
    <lineage>
        <taxon>Eukaryota</taxon>
        <taxon>Fungi</taxon>
        <taxon>Dikarya</taxon>
        <taxon>Basidiomycota</taxon>
        <taxon>Agaricomycotina</taxon>
        <taxon>Agaricomycetes</taxon>
        <taxon>Polyporales</taxon>
        <taxon>Phanerochaetaceae</taxon>
        <taxon>Phlebiopsis</taxon>
    </lineage>
</organism>
<keyword evidence="2" id="KW-0597">Phosphoprotein</keyword>
<keyword evidence="6" id="KW-1185">Reference proteome</keyword>
<evidence type="ECO:0000313" key="6">
    <source>
        <dbReference type="Proteomes" id="UP000053257"/>
    </source>
</evidence>
<dbReference type="InterPro" id="IPR051414">
    <property type="entry name" value="Adenylate-forming_Reductase"/>
</dbReference>
<dbReference type="InterPro" id="IPR000873">
    <property type="entry name" value="AMP-dep_synth/lig_dom"/>
</dbReference>
<dbReference type="Pfam" id="PF23562">
    <property type="entry name" value="AMP-binding_C_3"/>
    <property type="match status" value="1"/>
</dbReference>
<evidence type="ECO:0000313" key="5">
    <source>
        <dbReference type="EMBL" id="KIP12212.1"/>
    </source>
</evidence>
<accession>A0A0C3SDW7</accession>
<sequence>MAIRRAPLDESLPTLPHIADFYATYNHDAPWLMYPFKGLGDRPGTISYGEMARASHRVAHILRPGREGPEREVIAVILNTDTVLYAAVILGLMRAGFIPYPMSPRNSPQGVVHMLKATSCQRILLHASTASLVYQVQAEMASEGTTLRVDNLPGLYDVFPQFDPAKYSERTVLNVEPYPTNSAPIDMLSPALYLHSSGSTGHPKSIDFTYRRLQQWMGSSTSFYLPLFLAPHALPDVFGSSASVRYGAMGLPTFHGMGFLLQVTYPLAVGREVVVYPPQYPAPPVVARPENVYEAAKATECTALLALPSFAWSHSPEIISYLKTLTILVYGGGPLSFPVGNKLVTAGVPLCNGYGGTEFGNPMLAWDKIPRDEDWYYFHFAPDANVRFENQGDGTYELVVVQTERYHLAVHNIPGEKAYATSDLFKPHPTRPNLWTIVGRKDDVITLSTGEKIVPIPQESLISASALVGGCVMFGREREQPGILVEPRDGHAIDPTDHNALAGYRNRIWSVVEDANAAAPGFAKVFKEMILVTSPDKPLPRAGKGTVIRKQALAAYAEEIKEFLSATFFRNHILGALRASSLREAAQNVSSNIVFEHPTMRALARALHTMINPSGPSLSKDELLRTRVAEINTMIDKYKANLPTPIAPRTRRANAPLVVLLTGSTGNIGSHILASLLAEPRVSRVYALNRPSSDPMGRVRNALTERRLPVEMLDDTRFVSLAGDVTKQSFGLASAQYDELVGAVTHVVHNAWTVNFNLPLSAFEDQIAGVRKLVDISASSSHRMQLLITSSVGIANSWDPAQGPVPERPLPDPAVAADIGYSASKYVVEQLLDAARAKGVEATAIRMGQACGPRGTGAWGTSEWMPIMVKSSIAMGCLPAMTGPVAWVPLDAVGQAYVDWVCSEDDLPGLVNVVHPRPTDWATVLVGLQKELGDRVPLVPPAQWMDELELRSTRPSPEDVENIPALKLVDFFRAFMRGPDDQSDGGVLKLEFETTRLISSSQTMKELQSMSEEDAEMWVRYWEEILFIAHRHR</sequence>
<proteinExistence type="predicted"/>
<dbReference type="Pfam" id="PF00501">
    <property type="entry name" value="AMP-binding"/>
    <property type="match status" value="1"/>
</dbReference>
<reference evidence="5 6" key="1">
    <citation type="journal article" date="2014" name="PLoS Genet.">
        <title>Analysis of the Phlebiopsis gigantea genome, transcriptome and secretome provides insight into its pioneer colonization strategies of wood.</title>
        <authorList>
            <person name="Hori C."/>
            <person name="Ishida T."/>
            <person name="Igarashi K."/>
            <person name="Samejima M."/>
            <person name="Suzuki H."/>
            <person name="Master E."/>
            <person name="Ferreira P."/>
            <person name="Ruiz-Duenas F.J."/>
            <person name="Held B."/>
            <person name="Canessa P."/>
            <person name="Larrondo L.F."/>
            <person name="Schmoll M."/>
            <person name="Druzhinina I.S."/>
            <person name="Kubicek C.P."/>
            <person name="Gaskell J.A."/>
            <person name="Kersten P."/>
            <person name="St John F."/>
            <person name="Glasner J."/>
            <person name="Sabat G."/>
            <person name="Splinter BonDurant S."/>
            <person name="Syed K."/>
            <person name="Yadav J."/>
            <person name="Mgbeahuruike A.C."/>
            <person name="Kovalchuk A."/>
            <person name="Asiegbu F.O."/>
            <person name="Lackner G."/>
            <person name="Hoffmeister D."/>
            <person name="Rencoret J."/>
            <person name="Gutierrez A."/>
            <person name="Sun H."/>
            <person name="Lindquist E."/>
            <person name="Barry K."/>
            <person name="Riley R."/>
            <person name="Grigoriev I.V."/>
            <person name="Henrissat B."/>
            <person name="Kues U."/>
            <person name="Berka R.M."/>
            <person name="Martinez A.T."/>
            <person name="Covert S.F."/>
            <person name="Blanchette R.A."/>
            <person name="Cullen D."/>
        </authorList>
    </citation>
    <scope>NUCLEOTIDE SEQUENCE [LARGE SCALE GENOMIC DNA]</scope>
    <source>
        <strain evidence="5 6">11061_1 CR5-6</strain>
    </source>
</reference>
<dbReference type="EMBL" id="KN840441">
    <property type="protein sequence ID" value="KIP12212.1"/>
    <property type="molecule type" value="Genomic_DNA"/>
</dbReference>
<gene>
    <name evidence="5" type="ORF">PHLGIDRAFT_508051</name>
</gene>
<dbReference type="Pfam" id="PF07993">
    <property type="entry name" value="NAD_binding_4"/>
    <property type="match status" value="1"/>
</dbReference>
<dbReference type="InterPro" id="IPR013120">
    <property type="entry name" value="FAR_NAD-bd"/>
</dbReference>
<dbReference type="PANTHER" id="PTHR43439">
    <property type="entry name" value="PHENYLACETATE-COENZYME A LIGASE"/>
    <property type="match status" value="1"/>
</dbReference>
<dbReference type="PROSITE" id="PS00455">
    <property type="entry name" value="AMP_BINDING"/>
    <property type="match status" value="1"/>
</dbReference>
<dbReference type="OrthoDB" id="429813at2759"/>
<evidence type="ECO:0000259" key="4">
    <source>
        <dbReference type="Pfam" id="PF07993"/>
    </source>
</evidence>
<dbReference type="Proteomes" id="UP000053257">
    <property type="component" value="Unassembled WGS sequence"/>
</dbReference>
<dbReference type="InterPro" id="IPR020845">
    <property type="entry name" value="AMP-binding_CS"/>
</dbReference>
<feature type="domain" description="AMP-dependent synthetase/ligase" evidence="3">
    <location>
        <begin position="29"/>
        <end position="375"/>
    </location>
</feature>
<dbReference type="Gene3D" id="3.40.50.12780">
    <property type="entry name" value="N-terminal domain of ligase-like"/>
    <property type="match status" value="1"/>
</dbReference>
<evidence type="ECO:0000256" key="2">
    <source>
        <dbReference type="ARBA" id="ARBA00022553"/>
    </source>
</evidence>
<keyword evidence="1" id="KW-0596">Phosphopantetheine</keyword>
<dbReference type="InterPro" id="IPR036291">
    <property type="entry name" value="NAD(P)-bd_dom_sf"/>
</dbReference>
<protein>
    <recommendedName>
        <fullName evidence="7">Polyketide synthase phosphopantetheine-binding domain-containing protein</fullName>
    </recommendedName>
</protein>
<feature type="domain" description="Thioester reductase (TE)" evidence="4">
    <location>
        <begin position="661"/>
        <end position="895"/>
    </location>
</feature>
<dbReference type="AlphaFoldDB" id="A0A0C3SDW7"/>
<evidence type="ECO:0000259" key="3">
    <source>
        <dbReference type="Pfam" id="PF00501"/>
    </source>
</evidence>
<dbReference type="InterPro" id="IPR042099">
    <property type="entry name" value="ANL_N_sf"/>
</dbReference>
<evidence type="ECO:0008006" key="7">
    <source>
        <dbReference type="Google" id="ProtNLM"/>
    </source>
</evidence>
<dbReference type="SUPFAM" id="SSF51735">
    <property type="entry name" value="NAD(P)-binding Rossmann-fold domains"/>
    <property type="match status" value="1"/>
</dbReference>
<name>A0A0C3SDW7_PHLG1</name>